<comment type="caution">
    <text evidence="2">The sequence shown here is derived from an EMBL/GenBank/DDBJ whole genome shotgun (WGS) entry which is preliminary data.</text>
</comment>
<accession>W7UI60</accession>
<dbReference type="AlphaFoldDB" id="W7UI60"/>
<organism evidence="2 3">
    <name type="scientific">Ruminococcus flavefaciens 007c</name>
    <dbReference type="NCBI Taxonomy" id="1341157"/>
    <lineage>
        <taxon>Bacteria</taxon>
        <taxon>Bacillati</taxon>
        <taxon>Bacillota</taxon>
        <taxon>Clostridia</taxon>
        <taxon>Eubacteriales</taxon>
        <taxon>Oscillospiraceae</taxon>
        <taxon>Ruminococcus</taxon>
    </lineage>
</organism>
<keyword evidence="1" id="KW-0472">Membrane</keyword>
<evidence type="ECO:0000256" key="1">
    <source>
        <dbReference type="SAM" id="Phobius"/>
    </source>
</evidence>
<feature type="transmembrane region" description="Helical" evidence="1">
    <location>
        <begin position="48"/>
        <end position="74"/>
    </location>
</feature>
<dbReference type="EMBL" id="ATAX01000008">
    <property type="protein sequence ID" value="EWM54916.1"/>
    <property type="molecule type" value="Genomic_DNA"/>
</dbReference>
<sequence length="76" mass="8687">MEYLDMICGLLVFIGIPVTILVMFIVSLVLFVKTPREDPKHKKRLRMFIIFSVLLALLLASVIWLITMLSIGIAHM</sequence>
<keyword evidence="3" id="KW-1185">Reference proteome</keyword>
<evidence type="ECO:0000313" key="3">
    <source>
        <dbReference type="Proteomes" id="UP000019365"/>
    </source>
</evidence>
<proteinExistence type="predicted"/>
<dbReference type="Proteomes" id="UP000019365">
    <property type="component" value="Unassembled WGS sequence"/>
</dbReference>
<keyword evidence="1" id="KW-1133">Transmembrane helix</keyword>
<gene>
    <name evidence="2" type="ORF">RF007C_11295</name>
</gene>
<protein>
    <submittedName>
        <fullName evidence="2">Uncharacterized protein</fullName>
    </submittedName>
</protein>
<feature type="transmembrane region" description="Helical" evidence="1">
    <location>
        <begin position="6"/>
        <end position="32"/>
    </location>
</feature>
<dbReference type="PATRIC" id="fig|1341157.4.peg.535"/>
<keyword evidence="1" id="KW-0812">Transmembrane</keyword>
<reference evidence="2 3" key="1">
    <citation type="journal article" date="2014" name="PLoS ONE">
        <title>Rumen cellulosomics: divergent fiber-degrading strategies revealed by comparative genome-wide analysis of six ruminococcal strains.</title>
        <authorList>
            <person name="Dassa B."/>
            <person name="Borovok I."/>
            <person name="Ruimy-Israeli V."/>
            <person name="Lamed R."/>
            <person name="Flint H.J."/>
            <person name="Duncan S.H."/>
            <person name="Henrissat B."/>
            <person name="Coutinho P."/>
            <person name="Morrison M."/>
            <person name="Mosoni P."/>
            <person name="Yeoman C.J."/>
            <person name="White B.A."/>
            <person name="Bayer E.A."/>
        </authorList>
    </citation>
    <scope>NUCLEOTIDE SEQUENCE [LARGE SCALE GENOMIC DNA]</scope>
    <source>
        <strain evidence="2 3">007c</strain>
    </source>
</reference>
<name>W7UI60_RUMFL</name>
<evidence type="ECO:0000313" key="2">
    <source>
        <dbReference type="EMBL" id="EWM54916.1"/>
    </source>
</evidence>